<dbReference type="InterPro" id="IPR022764">
    <property type="entry name" value="Peptidase_S54_rhomboid_dom"/>
</dbReference>
<evidence type="ECO:0000256" key="6">
    <source>
        <dbReference type="ARBA" id="ARBA00022989"/>
    </source>
</evidence>
<evidence type="ECO:0000256" key="8">
    <source>
        <dbReference type="SAM" id="MobiDB-lite"/>
    </source>
</evidence>
<protein>
    <recommendedName>
        <fullName evidence="10">Peptidase S54 rhomboid domain-containing protein</fullName>
    </recommendedName>
</protein>
<reference evidence="11 12" key="1">
    <citation type="journal article" date="2014" name="Mol. Biol. Evol.">
        <title>Massive expansion of Ubiquitination-related gene families within the Chlamydiae.</title>
        <authorList>
            <person name="Domman D."/>
            <person name="Collingro A."/>
            <person name="Lagkouvardos I."/>
            <person name="Gehre L."/>
            <person name="Weinmaier T."/>
            <person name="Rattei T."/>
            <person name="Subtil A."/>
            <person name="Horn M."/>
        </authorList>
    </citation>
    <scope>NUCLEOTIDE SEQUENCE [LARGE SCALE GENOMIC DNA]</scope>
    <source>
        <strain evidence="11 12">OEW1</strain>
    </source>
</reference>
<gene>
    <name evidence="11" type="ORF">DB43_GF00600</name>
</gene>
<evidence type="ECO:0000256" key="1">
    <source>
        <dbReference type="ARBA" id="ARBA00004141"/>
    </source>
</evidence>
<dbReference type="EMBL" id="JSAM01000075">
    <property type="protein sequence ID" value="KIA77518.1"/>
    <property type="molecule type" value="Genomic_DNA"/>
</dbReference>
<comment type="similarity">
    <text evidence="2">Belongs to the peptidase S54 family.</text>
</comment>
<dbReference type="GO" id="GO:0006508">
    <property type="term" value="P:proteolysis"/>
    <property type="evidence" value="ECO:0007669"/>
    <property type="project" value="UniProtKB-KW"/>
</dbReference>
<proteinExistence type="inferred from homology"/>
<evidence type="ECO:0000313" key="11">
    <source>
        <dbReference type="EMBL" id="KIA77518.1"/>
    </source>
</evidence>
<keyword evidence="4 9" id="KW-0812">Transmembrane</keyword>
<dbReference type="SUPFAM" id="SSF144091">
    <property type="entry name" value="Rhomboid-like"/>
    <property type="match status" value="1"/>
</dbReference>
<dbReference type="InterPro" id="IPR035952">
    <property type="entry name" value="Rhomboid-like_sf"/>
</dbReference>
<dbReference type="Pfam" id="PF01694">
    <property type="entry name" value="Rhomboid"/>
    <property type="match status" value="1"/>
</dbReference>
<dbReference type="Proteomes" id="UP000031307">
    <property type="component" value="Unassembled WGS sequence"/>
</dbReference>
<accession>A0A0C1EBU8</accession>
<feature type="transmembrane region" description="Helical" evidence="9">
    <location>
        <begin position="29"/>
        <end position="54"/>
    </location>
</feature>
<organism evidence="11 12">
    <name type="scientific">Parachlamydia acanthamoebae</name>
    <dbReference type="NCBI Taxonomy" id="83552"/>
    <lineage>
        <taxon>Bacteria</taxon>
        <taxon>Pseudomonadati</taxon>
        <taxon>Chlamydiota</taxon>
        <taxon>Chlamydiia</taxon>
        <taxon>Parachlamydiales</taxon>
        <taxon>Parachlamydiaceae</taxon>
        <taxon>Parachlamydia</taxon>
    </lineage>
</organism>
<dbReference type="GO" id="GO:0004252">
    <property type="term" value="F:serine-type endopeptidase activity"/>
    <property type="evidence" value="ECO:0007669"/>
    <property type="project" value="InterPro"/>
</dbReference>
<feature type="domain" description="Peptidase S54 rhomboid" evidence="10">
    <location>
        <begin position="95"/>
        <end position="223"/>
    </location>
</feature>
<dbReference type="AlphaFoldDB" id="A0A0C1EBU8"/>
<keyword evidence="6 9" id="KW-1133">Transmembrane helix</keyword>
<evidence type="ECO:0000256" key="2">
    <source>
        <dbReference type="ARBA" id="ARBA00009045"/>
    </source>
</evidence>
<keyword evidence="3" id="KW-0645">Protease</keyword>
<dbReference type="PANTHER" id="PTHR43066:SF1">
    <property type="entry name" value="RHOMBOID PROTEIN 2"/>
    <property type="match status" value="1"/>
</dbReference>
<feature type="transmembrane region" description="Helical" evidence="9">
    <location>
        <begin position="120"/>
        <end position="142"/>
    </location>
</feature>
<evidence type="ECO:0000256" key="9">
    <source>
        <dbReference type="SAM" id="Phobius"/>
    </source>
</evidence>
<keyword evidence="5" id="KW-0378">Hydrolase</keyword>
<feature type="transmembrane region" description="Helical" evidence="9">
    <location>
        <begin position="86"/>
        <end position="108"/>
    </location>
</feature>
<sequence>MSKKRISMRPTTLYSQFGPEWTPPLIKQLIIAIASVSIICALLHPLFAHVFGVLSPAQWLSLSKYGMSNYFIWQPLTYPFIQEGTFYGISLSYLISLCFNMYILWVVGTAVMERINNRGFILLATSAAILSGLMGLLAMYIGGSNGYLSGPVPIILALFVVWTCLYSESEILLFFVFPIKTKWLLAGVAGILLLISLSHADGVSLLFYGTGMLVGYLYAVTVLGLRTPFSWTHPLDDRLTIWYDHGMKFFRRWFKKSDQESSKAKIFDIKSGDPVFNDDDQFIDAMLTKISRDGEKSLSAGERRRMREISERKNQKVN</sequence>
<feature type="region of interest" description="Disordered" evidence="8">
    <location>
        <begin position="295"/>
        <end position="318"/>
    </location>
</feature>
<dbReference type="PANTHER" id="PTHR43066">
    <property type="entry name" value="RHOMBOID-RELATED PROTEIN"/>
    <property type="match status" value="1"/>
</dbReference>
<evidence type="ECO:0000256" key="5">
    <source>
        <dbReference type="ARBA" id="ARBA00022801"/>
    </source>
</evidence>
<dbReference type="PATRIC" id="fig|83552.4.peg.1384"/>
<comment type="subcellular location">
    <subcellularLocation>
        <location evidence="1">Membrane</location>
        <topology evidence="1">Multi-pass membrane protein</topology>
    </subcellularLocation>
</comment>
<keyword evidence="7 9" id="KW-0472">Membrane</keyword>
<evidence type="ECO:0000256" key="7">
    <source>
        <dbReference type="ARBA" id="ARBA00023136"/>
    </source>
</evidence>
<dbReference type="Gene3D" id="1.20.1540.10">
    <property type="entry name" value="Rhomboid-like"/>
    <property type="match status" value="1"/>
</dbReference>
<name>A0A0C1EBU8_9BACT</name>
<evidence type="ECO:0000259" key="10">
    <source>
        <dbReference type="Pfam" id="PF01694"/>
    </source>
</evidence>
<evidence type="ECO:0000256" key="3">
    <source>
        <dbReference type="ARBA" id="ARBA00022670"/>
    </source>
</evidence>
<evidence type="ECO:0000256" key="4">
    <source>
        <dbReference type="ARBA" id="ARBA00022692"/>
    </source>
</evidence>
<evidence type="ECO:0000313" key="12">
    <source>
        <dbReference type="Proteomes" id="UP000031307"/>
    </source>
</evidence>
<dbReference type="GO" id="GO:0016020">
    <property type="term" value="C:membrane"/>
    <property type="evidence" value="ECO:0007669"/>
    <property type="project" value="UniProtKB-SubCell"/>
</dbReference>
<feature type="transmembrane region" description="Helical" evidence="9">
    <location>
        <begin position="206"/>
        <end position="225"/>
    </location>
</feature>
<feature type="transmembrane region" description="Helical" evidence="9">
    <location>
        <begin position="154"/>
        <end position="176"/>
    </location>
</feature>
<comment type="caution">
    <text evidence="11">The sequence shown here is derived from an EMBL/GenBank/DDBJ whole genome shotgun (WGS) entry which is preliminary data.</text>
</comment>